<gene>
    <name evidence="1" type="ORF">RRG08_048516</name>
</gene>
<dbReference type="AlphaFoldDB" id="A0AAE1B6D5"/>
<comment type="caution">
    <text evidence="1">The sequence shown here is derived from an EMBL/GenBank/DDBJ whole genome shotgun (WGS) entry which is preliminary data.</text>
</comment>
<sequence length="99" mass="11103">MRKIAEWNALTRDTPRRAVNLRAGHGCLEWIRNGSPLFRLNKLERGPVSPPISVTAPRSVCLEIQLSQSLLPAQFVERSLSLGHQAASRAEDFTQTRIL</sequence>
<organism evidence="1 2">
    <name type="scientific">Elysia crispata</name>
    <name type="common">lettuce slug</name>
    <dbReference type="NCBI Taxonomy" id="231223"/>
    <lineage>
        <taxon>Eukaryota</taxon>
        <taxon>Metazoa</taxon>
        <taxon>Spiralia</taxon>
        <taxon>Lophotrochozoa</taxon>
        <taxon>Mollusca</taxon>
        <taxon>Gastropoda</taxon>
        <taxon>Heterobranchia</taxon>
        <taxon>Euthyneura</taxon>
        <taxon>Panpulmonata</taxon>
        <taxon>Sacoglossa</taxon>
        <taxon>Placobranchoidea</taxon>
        <taxon>Plakobranchidae</taxon>
        <taxon>Elysia</taxon>
    </lineage>
</organism>
<reference evidence="1" key="1">
    <citation type="journal article" date="2023" name="G3 (Bethesda)">
        <title>A reference genome for the long-term kleptoplast-retaining sea slug Elysia crispata morphotype clarki.</title>
        <authorList>
            <person name="Eastman K.E."/>
            <person name="Pendleton A.L."/>
            <person name="Shaikh M.A."/>
            <person name="Suttiyut T."/>
            <person name="Ogas R."/>
            <person name="Tomko P."/>
            <person name="Gavelis G."/>
            <person name="Widhalm J.R."/>
            <person name="Wisecaver J.H."/>
        </authorList>
    </citation>
    <scope>NUCLEOTIDE SEQUENCE</scope>
    <source>
        <strain evidence="1">ECLA1</strain>
    </source>
</reference>
<dbReference type="EMBL" id="JAWDGP010000534">
    <property type="protein sequence ID" value="KAK3799791.1"/>
    <property type="molecule type" value="Genomic_DNA"/>
</dbReference>
<protein>
    <submittedName>
        <fullName evidence="1">Uncharacterized protein</fullName>
    </submittedName>
</protein>
<accession>A0AAE1B6D5</accession>
<dbReference type="Proteomes" id="UP001283361">
    <property type="component" value="Unassembled WGS sequence"/>
</dbReference>
<name>A0AAE1B6D5_9GAST</name>
<evidence type="ECO:0000313" key="2">
    <source>
        <dbReference type="Proteomes" id="UP001283361"/>
    </source>
</evidence>
<keyword evidence="2" id="KW-1185">Reference proteome</keyword>
<proteinExistence type="predicted"/>
<evidence type="ECO:0000313" key="1">
    <source>
        <dbReference type="EMBL" id="KAK3799791.1"/>
    </source>
</evidence>